<feature type="chain" id="PRO_5004163942" evidence="1">
    <location>
        <begin position="18"/>
        <end position="110"/>
    </location>
</feature>
<dbReference type="STRING" id="234267.Acid_1296"/>
<evidence type="ECO:0000313" key="2">
    <source>
        <dbReference type="EMBL" id="ABJ82290.1"/>
    </source>
</evidence>
<proteinExistence type="predicted"/>
<organism evidence="2">
    <name type="scientific">Solibacter usitatus (strain Ellin6076)</name>
    <dbReference type="NCBI Taxonomy" id="234267"/>
    <lineage>
        <taxon>Bacteria</taxon>
        <taxon>Pseudomonadati</taxon>
        <taxon>Acidobacteriota</taxon>
        <taxon>Terriglobia</taxon>
        <taxon>Bryobacterales</taxon>
        <taxon>Solibacteraceae</taxon>
        <taxon>Candidatus Solibacter</taxon>
    </lineage>
</organism>
<feature type="signal peptide" evidence="1">
    <location>
        <begin position="1"/>
        <end position="17"/>
    </location>
</feature>
<protein>
    <submittedName>
        <fullName evidence="2">Uncharacterized protein</fullName>
    </submittedName>
</protein>
<dbReference type="HOGENOM" id="CLU_2169419_0_0_0"/>
<reference evidence="2" key="1">
    <citation type="submission" date="2006-10" db="EMBL/GenBank/DDBJ databases">
        <title>Complete sequence of Solibacter usitatus Ellin6076.</title>
        <authorList>
            <consortium name="US DOE Joint Genome Institute"/>
            <person name="Copeland A."/>
            <person name="Lucas S."/>
            <person name="Lapidus A."/>
            <person name="Barry K."/>
            <person name="Detter J.C."/>
            <person name="Glavina del Rio T."/>
            <person name="Hammon N."/>
            <person name="Israni S."/>
            <person name="Dalin E."/>
            <person name="Tice H."/>
            <person name="Pitluck S."/>
            <person name="Thompson L.S."/>
            <person name="Brettin T."/>
            <person name="Bruce D."/>
            <person name="Han C."/>
            <person name="Tapia R."/>
            <person name="Gilna P."/>
            <person name="Schmutz J."/>
            <person name="Larimer F."/>
            <person name="Land M."/>
            <person name="Hauser L."/>
            <person name="Kyrpides N."/>
            <person name="Mikhailova N."/>
            <person name="Janssen P.H."/>
            <person name="Kuske C.R."/>
            <person name="Richardson P."/>
        </authorList>
    </citation>
    <scope>NUCLEOTIDE SEQUENCE</scope>
    <source>
        <strain evidence="2">Ellin6076</strain>
    </source>
</reference>
<gene>
    <name evidence="2" type="ordered locus">Acid_1296</name>
</gene>
<dbReference type="KEGG" id="sus:Acid_1296"/>
<evidence type="ECO:0000256" key="1">
    <source>
        <dbReference type="SAM" id="SignalP"/>
    </source>
</evidence>
<accession>Q029I6</accession>
<dbReference type="EMBL" id="CP000473">
    <property type="protein sequence ID" value="ABJ82290.1"/>
    <property type="molecule type" value="Genomic_DNA"/>
</dbReference>
<sequence precursor="true">MIRKAALLFVVAGLAFASGRTYTVSLFEKAMFGNTELTPGQYKVEVNDQKVTIRQGKTQLESPVKVEEGASKFDTTTVRYNHDGGKTRIEEIRLGGTKTKLLFTTASGGM</sequence>
<keyword evidence="1" id="KW-0732">Signal</keyword>
<dbReference type="InParanoid" id="Q029I6"/>
<dbReference type="AlphaFoldDB" id="Q029I6"/>
<name>Q029I6_SOLUE</name>
<dbReference type="eggNOG" id="ENOG502ZHZA">
    <property type="taxonomic scope" value="Bacteria"/>
</dbReference>